<evidence type="ECO:0008006" key="3">
    <source>
        <dbReference type="Google" id="ProtNLM"/>
    </source>
</evidence>
<accession>A0A1A6XTT9</accession>
<dbReference type="OrthoDB" id="9057547at2"/>
<gene>
    <name evidence="1" type="ORF">A9K58_12785</name>
</gene>
<organism evidence="1 2">
    <name type="scientific">Stenotrophomonas maltophilia</name>
    <name type="common">Pseudomonas maltophilia</name>
    <name type="synonym">Xanthomonas maltophilia</name>
    <dbReference type="NCBI Taxonomy" id="40324"/>
    <lineage>
        <taxon>Bacteria</taxon>
        <taxon>Pseudomonadati</taxon>
        <taxon>Pseudomonadota</taxon>
        <taxon>Gammaproteobacteria</taxon>
        <taxon>Lysobacterales</taxon>
        <taxon>Lysobacteraceae</taxon>
        <taxon>Stenotrophomonas</taxon>
        <taxon>Stenotrophomonas maltophilia group</taxon>
    </lineage>
</organism>
<sequence>MFGLSASKRDSLFRKVGVGVPTVKDLHFHDARVQAIWRLSKKVDVLESAGVIGHRNLSSLLIYYGATASELATKLG</sequence>
<dbReference type="Proteomes" id="UP000092256">
    <property type="component" value="Unassembled WGS sequence"/>
</dbReference>
<name>A0A1A6XTT9_STEMA</name>
<evidence type="ECO:0000313" key="1">
    <source>
        <dbReference type="EMBL" id="OBU66011.1"/>
    </source>
</evidence>
<dbReference type="AlphaFoldDB" id="A0A1A6XTT9"/>
<protein>
    <recommendedName>
        <fullName evidence="3">Tyr recombinase domain-containing protein</fullName>
    </recommendedName>
</protein>
<proteinExistence type="predicted"/>
<evidence type="ECO:0000313" key="2">
    <source>
        <dbReference type="Proteomes" id="UP000092256"/>
    </source>
</evidence>
<dbReference type="RefSeq" id="WP_065199694.1">
    <property type="nucleotide sequence ID" value="NZ_LYVJ01000009.1"/>
</dbReference>
<reference evidence="1 2" key="1">
    <citation type="submission" date="2016-05" db="EMBL/GenBank/DDBJ databases">
        <title>Draft Genome Sequences of Stenotrophomonas maltophilia Strains Sm32COP, Sm41DVV, Sm46PAILV, SmF3, SmF22, SmSOFb1 and SmCVFa1, Isolated from Different Manures, in France.</title>
        <authorList>
            <person name="Nazaret S."/>
            <person name="Bodilis J."/>
        </authorList>
    </citation>
    <scope>NUCLEOTIDE SEQUENCE [LARGE SCALE GENOMIC DNA]</scope>
    <source>
        <strain evidence="1 2">Sm46PAILV</strain>
    </source>
</reference>
<dbReference type="EMBL" id="LYVJ01000009">
    <property type="protein sequence ID" value="OBU66011.1"/>
    <property type="molecule type" value="Genomic_DNA"/>
</dbReference>
<comment type="caution">
    <text evidence="1">The sequence shown here is derived from an EMBL/GenBank/DDBJ whole genome shotgun (WGS) entry which is preliminary data.</text>
</comment>